<dbReference type="InterPro" id="IPR003749">
    <property type="entry name" value="ThiS/MoaD-like"/>
</dbReference>
<dbReference type="EMBL" id="JRFA01000023">
    <property type="protein sequence ID" value="KGN73326.1"/>
    <property type="molecule type" value="Genomic_DNA"/>
</dbReference>
<evidence type="ECO:0000313" key="4">
    <source>
        <dbReference type="Proteomes" id="UP000030103"/>
    </source>
</evidence>
<dbReference type="STRING" id="28115.HQ47_07575"/>
<gene>
    <name evidence="2" type="primary">thiS</name>
    <name evidence="1" type="ORF">HQ47_07575</name>
    <name evidence="3" type="ORF">NCTC11632_00057</name>
    <name evidence="2" type="ORF">NCTC13100_00049</name>
</gene>
<dbReference type="Gene3D" id="3.10.20.30">
    <property type="match status" value="1"/>
</dbReference>
<keyword evidence="4" id="KW-1185">Reference proteome</keyword>
<protein>
    <submittedName>
        <fullName evidence="2">Thiamine biosynthesis protein ThiS</fullName>
    </submittedName>
</protein>
<reference evidence="5 6" key="2">
    <citation type="submission" date="2018-06" db="EMBL/GenBank/DDBJ databases">
        <authorList>
            <consortium name="Pathogen Informatics"/>
            <person name="Doyle S."/>
        </authorList>
    </citation>
    <scope>NUCLEOTIDE SEQUENCE [LARGE SCALE GENOMIC DNA]</scope>
    <source>
        <strain evidence="3 5">NCTC11632</strain>
        <strain evidence="2 6">NCTC13100</strain>
    </source>
</reference>
<evidence type="ECO:0000313" key="5">
    <source>
        <dbReference type="Proteomes" id="UP000254156"/>
    </source>
</evidence>
<dbReference type="EMBL" id="UGTF01000002">
    <property type="protein sequence ID" value="SUB87998.1"/>
    <property type="molecule type" value="Genomic_DNA"/>
</dbReference>
<dbReference type="Proteomes" id="UP000254263">
    <property type="component" value="Unassembled WGS sequence"/>
</dbReference>
<dbReference type="eggNOG" id="COG2104">
    <property type="taxonomic scope" value="Bacteria"/>
</dbReference>
<dbReference type="InterPro" id="IPR012675">
    <property type="entry name" value="Beta-grasp_dom_sf"/>
</dbReference>
<reference evidence="1 4" key="1">
    <citation type="submission" date="2014-09" db="EMBL/GenBank/DDBJ databases">
        <title>Draft Genome Sequence of Porphyromonas macacae COT-192_OH2859.</title>
        <authorList>
            <person name="Wallis C."/>
            <person name="Deusch O."/>
            <person name="O'Flynn C."/>
            <person name="Davis I."/>
            <person name="Horsfall A."/>
            <person name="Kirkwood N."/>
            <person name="Harris S."/>
            <person name="Eisen J.A."/>
            <person name="Coil D.A."/>
            <person name="Darling A.E."/>
            <person name="Jospin G."/>
            <person name="Alexiev A."/>
        </authorList>
    </citation>
    <scope>NUCLEOTIDE SEQUENCE [LARGE SCALE GENOMIC DNA]</scope>
    <source>
        <strain evidence="4">COT-192 OH2859</strain>
        <strain evidence="1">COT-192_OH2859</strain>
    </source>
</reference>
<dbReference type="OrthoDB" id="1525151at2"/>
<dbReference type="RefSeq" id="WP_018359803.1">
    <property type="nucleotide sequence ID" value="NZ_JASBZX010000003.1"/>
</dbReference>
<dbReference type="NCBIfam" id="TIGR01683">
    <property type="entry name" value="thiS"/>
    <property type="match status" value="1"/>
</dbReference>
<dbReference type="Pfam" id="PF02597">
    <property type="entry name" value="ThiS"/>
    <property type="match status" value="1"/>
</dbReference>
<proteinExistence type="predicted"/>
<dbReference type="PANTHER" id="PTHR34472:SF1">
    <property type="entry name" value="SULFUR CARRIER PROTEIN THIS"/>
    <property type="match status" value="1"/>
</dbReference>
<dbReference type="CDD" id="cd00565">
    <property type="entry name" value="Ubl_ThiS"/>
    <property type="match status" value="1"/>
</dbReference>
<dbReference type="EMBL" id="UGTI01000001">
    <property type="protein sequence ID" value="SUB76937.1"/>
    <property type="molecule type" value="Genomic_DNA"/>
</dbReference>
<dbReference type="Proteomes" id="UP000254156">
    <property type="component" value="Unassembled WGS sequence"/>
</dbReference>
<evidence type="ECO:0000313" key="1">
    <source>
        <dbReference type="EMBL" id="KGN73326.1"/>
    </source>
</evidence>
<dbReference type="InterPro" id="IPR010035">
    <property type="entry name" value="Thi_S"/>
</dbReference>
<organism evidence="1 4">
    <name type="scientific">Porphyromonas macacae</name>
    <dbReference type="NCBI Taxonomy" id="28115"/>
    <lineage>
        <taxon>Bacteria</taxon>
        <taxon>Pseudomonadati</taxon>
        <taxon>Bacteroidota</taxon>
        <taxon>Bacteroidia</taxon>
        <taxon>Bacteroidales</taxon>
        <taxon>Porphyromonadaceae</taxon>
        <taxon>Porphyromonas</taxon>
    </lineage>
</organism>
<dbReference type="PANTHER" id="PTHR34472">
    <property type="entry name" value="SULFUR CARRIER PROTEIN THIS"/>
    <property type="match status" value="1"/>
</dbReference>
<evidence type="ECO:0000313" key="2">
    <source>
        <dbReference type="EMBL" id="SUB76937.1"/>
    </source>
</evidence>
<dbReference type="Proteomes" id="UP000030103">
    <property type="component" value="Unassembled WGS sequence"/>
</dbReference>
<evidence type="ECO:0000313" key="6">
    <source>
        <dbReference type="Proteomes" id="UP000254263"/>
    </source>
</evidence>
<dbReference type="SUPFAM" id="SSF54285">
    <property type="entry name" value="MoaD/ThiS"/>
    <property type="match status" value="1"/>
</dbReference>
<dbReference type="InterPro" id="IPR016155">
    <property type="entry name" value="Mopterin_synth/thiamin_S_b"/>
</dbReference>
<sequence length="66" mass="7117">MTVSFNDTPLNCSAGMSLEKLLTEQSLLHKRIAVAVNGNLIKRDLWGELILTEGADVVVIEATYGG</sequence>
<accession>A0A0A2GG70</accession>
<dbReference type="AlphaFoldDB" id="A0A0A2GG70"/>
<name>A0A0A2GG70_9PORP</name>
<evidence type="ECO:0000313" key="3">
    <source>
        <dbReference type="EMBL" id="SUB87998.1"/>
    </source>
</evidence>